<evidence type="ECO:0000313" key="1">
    <source>
        <dbReference type="EMBL" id="QGK89756.1"/>
    </source>
</evidence>
<protein>
    <submittedName>
        <fullName evidence="1">Uncharacterized protein</fullName>
    </submittedName>
</protein>
<evidence type="ECO:0000313" key="2">
    <source>
        <dbReference type="Proteomes" id="UP000680736"/>
    </source>
</evidence>
<dbReference type="Proteomes" id="UP000680736">
    <property type="component" value="Segment"/>
</dbReference>
<accession>A0A8T8BER9</accession>
<dbReference type="EMBL" id="MN563783">
    <property type="protein sequence ID" value="QGK89756.1"/>
    <property type="molecule type" value="Genomic_DNA"/>
</dbReference>
<proteinExistence type="predicted"/>
<name>A0A8T8BER9_9CAUD</name>
<sequence length="43" mass="4713">MNPFGKVLLAVNWAIEPNAEMLIIAYSSLHSWKVAAVESAANR</sequence>
<organism evidence="1 2">
    <name type="scientific">Pseudomonas phage vB_PA6_GUMS</name>
    <dbReference type="NCBI Taxonomy" id="2656518"/>
    <lineage>
        <taxon>Viruses</taxon>
        <taxon>Duplodnaviria</taxon>
        <taxon>Heunggongvirae</taxon>
        <taxon>Uroviricota</taxon>
        <taxon>Caudoviricetes</taxon>
        <taxon>Lindbergviridae</taxon>
        <taxon>Pbunavirus</taxon>
        <taxon>Pbunavirus R26</taxon>
    </lineage>
</organism>
<reference evidence="1" key="1">
    <citation type="journal article" date="2021" name="Viruses">
        <title>Improving the Inhibitory Effect of Phages against Pseudomonas aeruginosa Isolated from a Burn Patient Using a Combination of Phages and Antibiotics.</title>
        <authorList>
            <person name="Aghaee B.L."/>
            <person name="Khan Mirzaei M."/>
            <person name="Alikhani M.Y."/>
            <person name="Mojtahedi A."/>
            <person name="Maurice C.F."/>
        </authorList>
    </citation>
    <scope>NUCLEOTIDE SEQUENCE</scope>
</reference>